<evidence type="ECO:0000256" key="1">
    <source>
        <dbReference type="SAM" id="MobiDB-lite"/>
    </source>
</evidence>
<proteinExistence type="predicted"/>
<feature type="compositionally biased region" description="Basic and acidic residues" evidence="1">
    <location>
        <begin position="46"/>
        <end position="59"/>
    </location>
</feature>
<organism evidence="2 3">
    <name type="scientific">Ditylenchus destructor</name>
    <dbReference type="NCBI Taxonomy" id="166010"/>
    <lineage>
        <taxon>Eukaryota</taxon>
        <taxon>Metazoa</taxon>
        <taxon>Ecdysozoa</taxon>
        <taxon>Nematoda</taxon>
        <taxon>Chromadorea</taxon>
        <taxon>Rhabditida</taxon>
        <taxon>Tylenchina</taxon>
        <taxon>Tylenchomorpha</taxon>
        <taxon>Sphaerularioidea</taxon>
        <taxon>Anguinidae</taxon>
        <taxon>Anguininae</taxon>
        <taxon>Ditylenchus</taxon>
    </lineage>
</organism>
<evidence type="ECO:0000313" key="3">
    <source>
        <dbReference type="Proteomes" id="UP001201812"/>
    </source>
</evidence>
<protein>
    <submittedName>
        <fullName evidence="2">Uncharacterized protein</fullName>
    </submittedName>
</protein>
<keyword evidence="3" id="KW-1185">Reference proteome</keyword>
<dbReference type="Proteomes" id="UP001201812">
    <property type="component" value="Unassembled WGS sequence"/>
</dbReference>
<comment type="caution">
    <text evidence="2">The sequence shown here is derived from an EMBL/GenBank/DDBJ whole genome shotgun (WGS) entry which is preliminary data.</text>
</comment>
<sequence length="71" mass="7822">MVPYSNIPLKPLICACREPTDWRRLPLLGRFGPNDTPPLPGGLGRRKMDDVRRLSRSDPRALGSSKVVPGA</sequence>
<feature type="region of interest" description="Disordered" evidence="1">
    <location>
        <begin position="28"/>
        <end position="71"/>
    </location>
</feature>
<name>A0AAD4NFX8_9BILA</name>
<reference evidence="2" key="1">
    <citation type="submission" date="2022-01" db="EMBL/GenBank/DDBJ databases">
        <title>Genome Sequence Resource for Two Populations of Ditylenchus destructor, the Migratory Endoparasitic Phytonematode.</title>
        <authorList>
            <person name="Zhang H."/>
            <person name="Lin R."/>
            <person name="Xie B."/>
        </authorList>
    </citation>
    <scope>NUCLEOTIDE SEQUENCE</scope>
    <source>
        <strain evidence="2">BazhouSP</strain>
    </source>
</reference>
<dbReference type="AlphaFoldDB" id="A0AAD4NFX8"/>
<gene>
    <name evidence="2" type="ORF">DdX_00942</name>
</gene>
<evidence type="ECO:0000313" key="2">
    <source>
        <dbReference type="EMBL" id="KAI1728741.1"/>
    </source>
</evidence>
<accession>A0AAD4NFX8</accession>
<dbReference type="EMBL" id="JAKKPZ010000001">
    <property type="protein sequence ID" value="KAI1728741.1"/>
    <property type="molecule type" value="Genomic_DNA"/>
</dbReference>